<dbReference type="AlphaFoldDB" id="A0AAN6RQC3"/>
<sequence length="453" mass="49335">MAGDFAGEHESGSTVAADLEIFVRLAHRSLVDDALDWYGTRLKRHEQESRVLVEYTDMLLQEGLYEKLVQVVDDANFKSLSAEESQLLESTLDLAIIRSKRTTEAEILEKAARCRDYLKEAYSTKVGQDGHINAIFARTVRVYLGIVVAASDAGYLTEADHNVFTNPPWSSPSSARWSGFLTWYTQLRASTQSWEAHQLLRLLLPVVSPHDAFATLIHRDQFTPITAKIKSHSADKTALLAELATSNTICAHLLTISFNPPPILRAIAYLGASRKLRGVLLQLAAPTDDYTLPRAKPILRIDDLAQSIRSAVHAGLSRHAFDTDTVEKLLLTCAGEGDATAVRLILTLYKADVSPNHEDQQWRTPLSHAAEGGHEEVVELLLGTKGVDAGGRDFAGRSALSYAAAGGHAGVVEMLVARGGRGEESDGEGRTVMERAVEGGHRRVVELLGGKGG</sequence>
<dbReference type="PANTHER" id="PTHR24166:SF48">
    <property type="entry name" value="PROTEIN VAPYRIN"/>
    <property type="match status" value="1"/>
</dbReference>
<gene>
    <name evidence="4" type="ORF">C8A05DRAFT_18038</name>
</gene>
<dbReference type="Proteomes" id="UP001303889">
    <property type="component" value="Unassembled WGS sequence"/>
</dbReference>
<feature type="repeat" description="ANK" evidence="3">
    <location>
        <begin position="395"/>
        <end position="427"/>
    </location>
</feature>
<evidence type="ECO:0008006" key="6">
    <source>
        <dbReference type="Google" id="ProtNLM"/>
    </source>
</evidence>
<keyword evidence="5" id="KW-1185">Reference proteome</keyword>
<evidence type="ECO:0000256" key="1">
    <source>
        <dbReference type="ARBA" id="ARBA00022737"/>
    </source>
</evidence>
<reference evidence="4" key="1">
    <citation type="journal article" date="2023" name="Mol. Phylogenet. Evol.">
        <title>Genome-scale phylogeny and comparative genomics of the fungal order Sordariales.</title>
        <authorList>
            <person name="Hensen N."/>
            <person name="Bonometti L."/>
            <person name="Westerberg I."/>
            <person name="Brannstrom I.O."/>
            <person name="Guillou S."/>
            <person name="Cros-Aarteil S."/>
            <person name="Calhoun S."/>
            <person name="Haridas S."/>
            <person name="Kuo A."/>
            <person name="Mondo S."/>
            <person name="Pangilinan J."/>
            <person name="Riley R."/>
            <person name="LaButti K."/>
            <person name="Andreopoulos B."/>
            <person name="Lipzen A."/>
            <person name="Chen C."/>
            <person name="Yan M."/>
            <person name="Daum C."/>
            <person name="Ng V."/>
            <person name="Clum A."/>
            <person name="Steindorff A."/>
            <person name="Ohm R.A."/>
            <person name="Martin F."/>
            <person name="Silar P."/>
            <person name="Natvig D.O."/>
            <person name="Lalanne C."/>
            <person name="Gautier V."/>
            <person name="Ament-Velasquez S.L."/>
            <person name="Kruys A."/>
            <person name="Hutchinson M.I."/>
            <person name="Powell A.J."/>
            <person name="Barry K."/>
            <person name="Miller A.N."/>
            <person name="Grigoriev I.V."/>
            <person name="Debuchy R."/>
            <person name="Gladieux P."/>
            <person name="Hiltunen Thoren M."/>
            <person name="Johannesson H."/>
        </authorList>
    </citation>
    <scope>NUCLEOTIDE SEQUENCE</scope>
    <source>
        <strain evidence="4">CBS 103.79</strain>
    </source>
</reference>
<comment type="caution">
    <text evidence="4">The sequence shown here is derived from an EMBL/GenBank/DDBJ whole genome shotgun (WGS) entry which is preliminary data.</text>
</comment>
<dbReference type="InterPro" id="IPR002110">
    <property type="entry name" value="Ankyrin_rpt"/>
</dbReference>
<accession>A0AAN6RQC3</accession>
<dbReference type="Gene3D" id="1.25.40.20">
    <property type="entry name" value="Ankyrin repeat-containing domain"/>
    <property type="match status" value="1"/>
</dbReference>
<proteinExistence type="predicted"/>
<organism evidence="4 5">
    <name type="scientific">Staphylotrichum tortipilum</name>
    <dbReference type="NCBI Taxonomy" id="2831512"/>
    <lineage>
        <taxon>Eukaryota</taxon>
        <taxon>Fungi</taxon>
        <taxon>Dikarya</taxon>
        <taxon>Ascomycota</taxon>
        <taxon>Pezizomycotina</taxon>
        <taxon>Sordariomycetes</taxon>
        <taxon>Sordariomycetidae</taxon>
        <taxon>Sordariales</taxon>
        <taxon>Chaetomiaceae</taxon>
        <taxon>Staphylotrichum</taxon>
    </lineage>
</organism>
<protein>
    <recommendedName>
        <fullName evidence="6">Ankyrin repeat protein</fullName>
    </recommendedName>
</protein>
<evidence type="ECO:0000313" key="4">
    <source>
        <dbReference type="EMBL" id="KAK3899537.1"/>
    </source>
</evidence>
<dbReference type="SMART" id="SM00248">
    <property type="entry name" value="ANK"/>
    <property type="match status" value="2"/>
</dbReference>
<reference evidence="4" key="2">
    <citation type="submission" date="2023-05" db="EMBL/GenBank/DDBJ databases">
        <authorList>
            <consortium name="Lawrence Berkeley National Laboratory"/>
            <person name="Steindorff A."/>
            <person name="Hensen N."/>
            <person name="Bonometti L."/>
            <person name="Westerberg I."/>
            <person name="Brannstrom I.O."/>
            <person name="Guillou S."/>
            <person name="Cros-Aarteil S."/>
            <person name="Calhoun S."/>
            <person name="Haridas S."/>
            <person name="Kuo A."/>
            <person name="Mondo S."/>
            <person name="Pangilinan J."/>
            <person name="Riley R."/>
            <person name="Labutti K."/>
            <person name="Andreopoulos B."/>
            <person name="Lipzen A."/>
            <person name="Chen C."/>
            <person name="Yanf M."/>
            <person name="Daum C."/>
            <person name="Ng V."/>
            <person name="Clum A."/>
            <person name="Ohm R."/>
            <person name="Martin F."/>
            <person name="Silar P."/>
            <person name="Natvig D."/>
            <person name="Lalanne C."/>
            <person name="Gautier V."/>
            <person name="Ament-Velasquez S.L."/>
            <person name="Kruys A."/>
            <person name="Hutchinson M.I."/>
            <person name="Powell A.J."/>
            <person name="Barry K."/>
            <person name="Miller A.N."/>
            <person name="Grigoriev I.V."/>
            <person name="Debuchy R."/>
            <person name="Gladieux P."/>
            <person name="Thoren M.H."/>
            <person name="Johannesson H."/>
        </authorList>
    </citation>
    <scope>NUCLEOTIDE SEQUENCE</scope>
    <source>
        <strain evidence="4">CBS 103.79</strain>
    </source>
</reference>
<evidence type="ECO:0000313" key="5">
    <source>
        <dbReference type="Proteomes" id="UP001303889"/>
    </source>
</evidence>
<dbReference type="InterPro" id="IPR050889">
    <property type="entry name" value="Dendritic_Spine_Reg/Scaffold"/>
</dbReference>
<evidence type="ECO:0000256" key="2">
    <source>
        <dbReference type="ARBA" id="ARBA00023043"/>
    </source>
</evidence>
<keyword evidence="1" id="KW-0677">Repeat</keyword>
<dbReference type="PROSITE" id="PS50297">
    <property type="entry name" value="ANK_REP_REGION"/>
    <property type="match status" value="1"/>
</dbReference>
<keyword evidence="2 3" id="KW-0040">ANK repeat</keyword>
<dbReference type="EMBL" id="MU855772">
    <property type="protein sequence ID" value="KAK3899537.1"/>
    <property type="molecule type" value="Genomic_DNA"/>
</dbReference>
<name>A0AAN6RQC3_9PEZI</name>
<dbReference type="PANTHER" id="PTHR24166">
    <property type="entry name" value="ROLLING PEBBLES, ISOFORM B"/>
    <property type="match status" value="1"/>
</dbReference>
<dbReference type="SUPFAM" id="SSF48403">
    <property type="entry name" value="Ankyrin repeat"/>
    <property type="match status" value="1"/>
</dbReference>
<dbReference type="Pfam" id="PF12796">
    <property type="entry name" value="Ank_2"/>
    <property type="match status" value="1"/>
</dbReference>
<dbReference type="InterPro" id="IPR036770">
    <property type="entry name" value="Ankyrin_rpt-contain_sf"/>
</dbReference>
<evidence type="ECO:0000256" key="3">
    <source>
        <dbReference type="PROSITE-ProRule" id="PRU00023"/>
    </source>
</evidence>
<dbReference type="PROSITE" id="PS50088">
    <property type="entry name" value="ANK_REPEAT"/>
    <property type="match status" value="1"/>
</dbReference>